<keyword evidence="3" id="KW-1185">Reference proteome</keyword>
<feature type="domain" description="VPS9" evidence="1">
    <location>
        <begin position="258"/>
        <end position="404"/>
    </location>
</feature>
<comment type="caution">
    <text evidence="2">The sequence shown here is derived from an EMBL/GenBank/DDBJ whole genome shotgun (WGS) entry which is preliminary data.</text>
</comment>
<dbReference type="EMBL" id="CAJJDO010000115">
    <property type="protein sequence ID" value="CAD8197418.1"/>
    <property type="molecule type" value="Genomic_DNA"/>
</dbReference>
<accession>A0A8S1X8U2</accession>
<dbReference type="InterPro" id="IPR003123">
    <property type="entry name" value="VPS9"/>
</dbReference>
<evidence type="ECO:0000313" key="2">
    <source>
        <dbReference type="EMBL" id="CAD8197418.1"/>
    </source>
</evidence>
<dbReference type="OrthoDB" id="295365at2759"/>
<gene>
    <name evidence="2" type="ORF">PPENT_87.1.T1150096</name>
</gene>
<protein>
    <recommendedName>
        <fullName evidence="1">VPS9 domain-containing protein</fullName>
    </recommendedName>
</protein>
<dbReference type="AlphaFoldDB" id="A0A8S1X8U2"/>
<evidence type="ECO:0000313" key="3">
    <source>
        <dbReference type="Proteomes" id="UP000689195"/>
    </source>
</evidence>
<evidence type="ECO:0000259" key="1">
    <source>
        <dbReference type="PROSITE" id="PS51205"/>
    </source>
</evidence>
<reference evidence="2" key="1">
    <citation type="submission" date="2021-01" db="EMBL/GenBank/DDBJ databases">
        <authorList>
            <consortium name="Genoscope - CEA"/>
            <person name="William W."/>
        </authorList>
    </citation>
    <scope>NUCLEOTIDE SEQUENCE</scope>
</reference>
<proteinExistence type="predicted"/>
<name>A0A8S1X8U2_9CILI</name>
<organism evidence="2 3">
    <name type="scientific">Paramecium pentaurelia</name>
    <dbReference type="NCBI Taxonomy" id="43138"/>
    <lineage>
        <taxon>Eukaryota</taxon>
        <taxon>Sar</taxon>
        <taxon>Alveolata</taxon>
        <taxon>Ciliophora</taxon>
        <taxon>Intramacronucleata</taxon>
        <taxon>Oligohymenophorea</taxon>
        <taxon>Peniculida</taxon>
        <taxon>Parameciidae</taxon>
        <taxon>Paramecium</taxon>
    </lineage>
</organism>
<sequence length="404" mass="47768">MGNNQANQFENPYDIYKTYQNHWYIGVEREVQKLGYDINVRSDRFHKSNFISLYQIIKPEPEQIITMSTNESLFATELENMKRSKKTIDPFKEFQVTTLLQDCDPCLQDYEKKIINQLSTLSGSLLEIFQTFRQTQLPKTSQELDTLLIKFRDSYVQILIHYYDLRHYAIMNQCQFLNLQSLQCLVTNMIFNDEISSYVYQIKKLEQIQENERIHIKLLQSQNKTLADFGTSIKFCLDCTTRDYIQTKISSKINTNPQNNNNNNLQQQDNYETLIIEDVDITQIPSRPQARLLQGTFFHQSPFEKAIQALQLIQFRQTPHHKIKQLIMCFQCIYSTILDYYQQFAQQPSNMSTDEMITIFNYVLCKSKLQNPYTHFQIMQKYLGNLDGVEGIYLTIMEATFQID</sequence>
<dbReference type="PROSITE" id="PS51205">
    <property type="entry name" value="VPS9"/>
    <property type="match status" value="1"/>
</dbReference>
<dbReference type="Pfam" id="PF02204">
    <property type="entry name" value="VPS9"/>
    <property type="match status" value="1"/>
</dbReference>
<dbReference type="Proteomes" id="UP000689195">
    <property type="component" value="Unassembled WGS sequence"/>
</dbReference>